<name>A0ACC2T522_9FUNG</name>
<protein>
    <submittedName>
        <fullName evidence="1">Uncharacterized protein</fullName>
    </submittedName>
</protein>
<organism evidence="1 2">
    <name type="scientific">Entomophthora muscae</name>
    <dbReference type="NCBI Taxonomy" id="34485"/>
    <lineage>
        <taxon>Eukaryota</taxon>
        <taxon>Fungi</taxon>
        <taxon>Fungi incertae sedis</taxon>
        <taxon>Zoopagomycota</taxon>
        <taxon>Entomophthoromycotina</taxon>
        <taxon>Entomophthoromycetes</taxon>
        <taxon>Entomophthorales</taxon>
        <taxon>Entomophthoraceae</taxon>
        <taxon>Entomophthora</taxon>
    </lineage>
</organism>
<proteinExistence type="predicted"/>
<evidence type="ECO:0000313" key="2">
    <source>
        <dbReference type="Proteomes" id="UP001165960"/>
    </source>
</evidence>
<comment type="caution">
    <text evidence="1">The sequence shown here is derived from an EMBL/GenBank/DDBJ whole genome shotgun (WGS) entry which is preliminary data.</text>
</comment>
<reference evidence="1" key="1">
    <citation type="submission" date="2022-04" db="EMBL/GenBank/DDBJ databases">
        <title>Genome of the entomopathogenic fungus Entomophthora muscae.</title>
        <authorList>
            <person name="Elya C."/>
            <person name="Lovett B.R."/>
            <person name="Lee E."/>
            <person name="Macias A.M."/>
            <person name="Hajek A.E."/>
            <person name="De Bivort B.L."/>
            <person name="Kasson M.T."/>
            <person name="De Fine Licht H.H."/>
            <person name="Stajich J.E."/>
        </authorList>
    </citation>
    <scope>NUCLEOTIDE SEQUENCE</scope>
    <source>
        <strain evidence="1">Berkeley</strain>
    </source>
</reference>
<gene>
    <name evidence="1" type="ORF">DSO57_1015427</name>
</gene>
<dbReference type="Proteomes" id="UP001165960">
    <property type="component" value="Unassembled WGS sequence"/>
</dbReference>
<dbReference type="EMBL" id="QTSX02003611">
    <property type="protein sequence ID" value="KAJ9069743.1"/>
    <property type="molecule type" value="Genomic_DNA"/>
</dbReference>
<accession>A0ACC2T522</accession>
<evidence type="ECO:0000313" key="1">
    <source>
        <dbReference type="EMBL" id="KAJ9069743.1"/>
    </source>
</evidence>
<keyword evidence="2" id="KW-1185">Reference proteome</keyword>
<sequence>MWGGVGRVVMEQLDAATVEYVRVLLNGASCVCGGILSLLILVGMWYSRHLMDRVSVRLTLGLAIASAAKALALLVYFPKSAWCAGQAFVVQWALLAYVMLSVAVGLNLQLVFVQGISFEPRWEIAYWVSALTLPTALSVVPLLAGKSELACEHADAYAADSVPWLSHLLWVTVGCTYCGIVAMLAVHKLYSKDNVLSRVKQPELAFAHDLDAKLNARSLVSRM</sequence>